<evidence type="ECO:0000256" key="2">
    <source>
        <dbReference type="ARBA" id="ARBA00023235"/>
    </source>
</evidence>
<keyword evidence="3" id="KW-0324">Glycolysis</keyword>
<dbReference type="AlphaFoldDB" id="A0A5Q2F8P3"/>
<dbReference type="GO" id="GO:0046166">
    <property type="term" value="P:glyceraldehyde-3-phosphate biosynthetic process"/>
    <property type="evidence" value="ECO:0007669"/>
    <property type="project" value="TreeGrafter"/>
</dbReference>
<dbReference type="GO" id="GO:0006094">
    <property type="term" value="P:gluconeogenesis"/>
    <property type="evidence" value="ECO:0007669"/>
    <property type="project" value="UniProtKB-UniPathway"/>
</dbReference>
<dbReference type="RefSeq" id="WP_153571793.1">
    <property type="nucleotide sequence ID" value="NZ_CP045725.1"/>
</dbReference>
<dbReference type="GO" id="GO:0004807">
    <property type="term" value="F:triose-phosphate isomerase activity"/>
    <property type="evidence" value="ECO:0007669"/>
    <property type="project" value="UniProtKB-EC"/>
</dbReference>
<keyword evidence="2 3" id="KW-0413">Isomerase</keyword>
<evidence type="ECO:0000256" key="3">
    <source>
        <dbReference type="RuleBase" id="RU363013"/>
    </source>
</evidence>
<protein>
    <recommendedName>
        <fullName evidence="3">Triosephosphate isomerase</fullName>
        <ecNumber evidence="3">5.3.1.1</ecNumber>
    </recommendedName>
</protein>
<dbReference type="GO" id="GO:0019563">
    <property type="term" value="P:glycerol catabolic process"/>
    <property type="evidence" value="ECO:0007669"/>
    <property type="project" value="TreeGrafter"/>
</dbReference>
<evidence type="ECO:0000256" key="1">
    <source>
        <dbReference type="ARBA" id="ARBA00007422"/>
    </source>
</evidence>
<accession>A0A5Q2F8P3</accession>
<dbReference type="Gene3D" id="3.20.20.70">
    <property type="entry name" value="Aldolase class I"/>
    <property type="match status" value="1"/>
</dbReference>
<dbReference type="SUPFAM" id="SSF51351">
    <property type="entry name" value="Triosephosphate isomerase (TIM)"/>
    <property type="match status" value="1"/>
</dbReference>
<dbReference type="UniPathway" id="UPA00109">
    <property type="reaction ID" value="UER00189"/>
</dbReference>
<comment type="subcellular location">
    <subcellularLocation>
        <location evidence="3">Cytoplasm</location>
    </subcellularLocation>
</comment>
<comment type="pathway">
    <text evidence="3">Carbohydrate degradation; glycolysis; D-glyceraldehyde 3-phosphate from glycerone phosphate: step 1/1.</text>
</comment>
<name>A0A5Q2F8P3_9ACTN</name>
<comment type="similarity">
    <text evidence="1 3">Belongs to the triosephosphate isomerase family.</text>
</comment>
<dbReference type="InterPro" id="IPR000652">
    <property type="entry name" value="Triosephosphate_isomerase"/>
</dbReference>
<gene>
    <name evidence="4" type="ORF">Rai3103_05835</name>
</gene>
<dbReference type="PANTHER" id="PTHR21139">
    <property type="entry name" value="TRIOSEPHOSPHATE ISOMERASE"/>
    <property type="match status" value="1"/>
</dbReference>
<reference evidence="4 5" key="1">
    <citation type="submission" date="2019-10" db="EMBL/GenBank/DDBJ databases">
        <title>Genomic analysis of Raineyella sp. CBA3103.</title>
        <authorList>
            <person name="Roh S.W."/>
        </authorList>
    </citation>
    <scope>NUCLEOTIDE SEQUENCE [LARGE SCALE GENOMIC DNA]</scope>
    <source>
        <strain evidence="4 5">CBA3103</strain>
    </source>
</reference>
<keyword evidence="3" id="KW-0963">Cytoplasm</keyword>
<dbReference type="KEGG" id="rain:Rai3103_05835"/>
<dbReference type="PROSITE" id="PS51440">
    <property type="entry name" value="TIM_2"/>
    <property type="match status" value="1"/>
</dbReference>
<evidence type="ECO:0000313" key="4">
    <source>
        <dbReference type="EMBL" id="QGF23262.1"/>
    </source>
</evidence>
<dbReference type="InterPro" id="IPR035990">
    <property type="entry name" value="TIM_sf"/>
</dbReference>
<dbReference type="EC" id="5.3.1.1" evidence="3"/>
<dbReference type="GO" id="GO:0006096">
    <property type="term" value="P:glycolytic process"/>
    <property type="evidence" value="ECO:0007669"/>
    <property type="project" value="UniProtKB-UniPathway"/>
</dbReference>
<dbReference type="UniPathway" id="UPA00138"/>
<keyword evidence="5" id="KW-1185">Reference proteome</keyword>
<dbReference type="CDD" id="cd00311">
    <property type="entry name" value="TIM"/>
    <property type="match status" value="1"/>
</dbReference>
<evidence type="ECO:0000313" key="5">
    <source>
        <dbReference type="Proteomes" id="UP000386847"/>
    </source>
</evidence>
<comment type="catalytic activity">
    <reaction evidence="3">
        <text>D-glyceraldehyde 3-phosphate = dihydroxyacetone phosphate</text>
        <dbReference type="Rhea" id="RHEA:18585"/>
        <dbReference type="ChEBI" id="CHEBI:57642"/>
        <dbReference type="ChEBI" id="CHEBI:59776"/>
        <dbReference type="EC" id="5.3.1.1"/>
    </reaction>
</comment>
<dbReference type="NCBIfam" id="NF000722">
    <property type="entry name" value="PRK00042.2-1"/>
    <property type="match status" value="1"/>
</dbReference>
<sequence length="251" mass="26141">MLWVGTSWKMNGTLGFARDYATRLAKALADGAPSGVQPFIIPPATALTVVRDCLGPDSPVLLGVQNAHWEDAGAWTGEISVPQAAEAGAALVEIGHSERREFFGETDATVNLKVRSTLRHGLRPILCVGESAAVFEAGDSVEHVLGQVAAALADVADPSRVVIAYEPIWAIGEHGREARPADIAPVFAALADEWGDRVTAILYGGSVNPGNAVDTLRVPGVDGLFVGRAAWTIDGYLGLLDIAAGAVAQVA</sequence>
<organism evidence="4 5">
    <name type="scientific">Raineyella fluvialis</name>
    <dbReference type="NCBI Taxonomy" id="2662261"/>
    <lineage>
        <taxon>Bacteria</taxon>
        <taxon>Bacillati</taxon>
        <taxon>Actinomycetota</taxon>
        <taxon>Actinomycetes</taxon>
        <taxon>Propionibacteriales</taxon>
        <taxon>Propionibacteriaceae</taxon>
        <taxon>Raineyella</taxon>
    </lineage>
</organism>
<comment type="pathway">
    <text evidence="3">Carbohydrate biosynthesis; gluconeogenesis.</text>
</comment>
<dbReference type="PANTHER" id="PTHR21139:SF42">
    <property type="entry name" value="TRIOSEPHOSPHATE ISOMERASE"/>
    <property type="match status" value="1"/>
</dbReference>
<dbReference type="GO" id="GO:0005829">
    <property type="term" value="C:cytosol"/>
    <property type="evidence" value="ECO:0007669"/>
    <property type="project" value="TreeGrafter"/>
</dbReference>
<proteinExistence type="inferred from homology"/>
<dbReference type="Pfam" id="PF00121">
    <property type="entry name" value="TIM"/>
    <property type="match status" value="1"/>
</dbReference>
<dbReference type="InterPro" id="IPR013785">
    <property type="entry name" value="Aldolase_TIM"/>
</dbReference>
<comment type="subunit">
    <text evidence="3">Homodimer.</text>
</comment>
<dbReference type="Proteomes" id="UP000386847">
    <property type="component" value="Chromosome"/>
</dbReference>
<dbReference type="EMBL" id="CP045725">
    <property type="protein sequence ID" value="QGF23262.1"/>
    <property type="molecule type" value="Genomic_DNA"/>
</dbReference>
<keyword evidence="3" id="KW-0312">Gluconeogenesis</keyword>